<name>A0ACC2IG76_9PLEO</name>
<organism evidence="1 2">
    <name type="scientific">Boeremia exigua</name>
    <dbReference type="NCBI Taxonomy" id="749465"/>
    <lineage>
        <taxon>Eukaryota</taxon>
        <taxon>Fungi</taxon>
        <taxon>Dikarya</taxon>
        <taxon>Ascomycota</taxon>
        <taxon>Pezizomycotina</taxon>
        <taxon>Dothideomycetes</taxon>
        <taxon>Pleosporomycetidae</taxon>
        <taxon>Pleosporales</taxon>
        <taxon>Pleosporineae</taxon>
        <taxon>Didymellaceae</taxon>
        <taxon>Boeremia</taxon>
    </lineage>
</organism>
<protein>
    <submittedName>
        <fullName evidence="1">Uncharacterized protein</fullName>
    </submittedName>
</protein>
<evidence type="ECO:0000313" key="1">
    <source>
        <dbReference type="EMBL" id="KAJ8114185.1"/>
    </source>
</evidence>
<sequence>MSSRRPLQPIPALAANDVSSTRTRYGSTTTTQTTDGRRAMQLTPVQKQLARDSNVTILQHQRFVAEMLTLFRMFVERAVARGVDISAREGMLIVKERYVGQGEGLEEQDRIVVEALHGAWERLVEGCCRVAIAEVAMGLRGGKGSERKEETEDTDMGGELGVAVDDTAVVDTAEQVAETKVAETDTIDIAEAMENLEYELRCG</sequence>
<keyword evidence="2" id="KW-1185">Reference proteome</keyword>
<dbReference type="EMBL" id="JAPHNI010000208">
    <property type="protein sequence ID" value="KAJ8114185.1"/>
    <property type="molecule type" value="Genomic_DNA"/>
</dbReference>
<dbReference type="Proteomes" id="UP001153331">
    <property type="component" value="Unassembled WGS sequence"/>
</dbReference>
<reference evidence="1" key="1">
    <citation type="submission" date="2022-11" db="EMBL/GenBank/DDBJ databases">
        <title>Genome Sequence of Boeremia exigua.</title>
        <authorList>
            <person name="Buettner E."/>
        </authorList>
    </citation>
    <scope>NUCLEOTIDE SEQUENCE</scope>
    <source>
        <strain evidence="1">CU02</strain>
    </source>
</reference>
<gene>
    <name evidence="1" type="ORF">OPT61_g3868</name>
</gene>
<comment type="caution">
    <text evidence="1">The sequence shown here is derived from an EMBL/GenBank/DDBJ whole genome shotgun (WGS) entry which is preliminary data.</text>
</comment>
<proteinExistence type="predicted"/>
<evidence type="ECO:0000313" key="2">
    <source>
        <dbReference type="Proteomes" id="UP001153331"/>
    </source>
</evidence>
<accession>A0ACC2IG76</accession>